<feature type="transmembrane region" description="Helical" evidence="1">
    <location>
        <begin position="87"/>
        <end position="109"/>
    </location>
</feature>
<sequence length="229" mass="25404">MANVVRSTLCLTSIVASEMILALRTWAIWGRNRKILYALAAFVTGGAVTAAIIVGKSVATEHIHPLVIPELIYLCSATLSDIRSAYVVPYVLTIGCEILTLVLSLYRIAKWRQSIAESIRAPLLDIMWRDGVMYFTFMLLLNFMNIGFVLQSQAPQLRGGGASLQAVLHSVTACRMVLHLATSNNPRDITNPALSIRADASDVRFTTQIVTYGTVERWPVSREEEDYEE</sequence>
<protein>
    <submittedName>
        <fullName evidence="2">Uncharacterized protein</fullName>
    </submittedName>
</protein>
<accession>A0ABR3A699</accession>
<organism evidence="2 3">
    <name type="scientific">Marasmius tenuissimus</name>
    <dbReference type="NCBI Taxonomy" id="585030"/>
    <lineage>
        <taxon>Eukaryota</taxon>
        <taxon>Fungi</taxon>
        <taxon>Dikarya</taxon>
        <taxon>Basidiomycota</taxon>
        <taxon>Agaricomycotina</taxon>
        <taxon>Agaricomycetes</taxon>
        <taxon>Agaricomycetidae</taxon>
        <taxon>Agaricales</taxon>
        <taxon>Marasmiineae</taxon>
        <taxon>Marasmiaceae</taxon>
        <taxon>Marasmius</taxon>
    </lineage>
</organism>
<feature type="transmembrane region" description="Helical" evidence="1">
    <location>
        <begin position="130"/>
        <end position="150"/>
    </location>
</feature>
<evidence type="ECO:0000256" key="1">
    <source>
        <dbReference type="SAM" id="Phobius"/>
    </source>
</evidence>
<dbReference type="EMBL" id="JBBXMP010000015">
    <property type="protein sequence ID" value="KAL0068899.1"/>
    <property type="molecule type" value="Genomic_DNA"/>
</dbReference>
<gene>
    <name evidence="2" type="ORF">AAF712_003892</name>
</gene>
<dbReference type="Proteomes" id="UP001437256">
    <property type="component" value="Unassembled WGS sequence"/>
</dbReference>
<name>A0ABR3A699_9AGAR</name>
<comment type="caution">
    <text evidence="2">The sequence shown here is derived from an EMBL/GenBank/DDBJ whole genome shotgun (WGS) entry which is preliminary data.</text>
</comment>
<feature type="transmembrane region" description="Helical" evidence="1">
    <location>
        <begin position="35"/>
        <end position="55"/>
    </location>
</feature>
<keyword evidence="1" id="KW-0472">Membrane</keyword>
<evidence type="ECO:0000313" key="2">
    <source>
        <dbReference type="EMBL" id="KAL0068899.1"/>
    </source>
</evidence>
<keyword evidence="3" id="KW-1185">Reference proteome</keyword>
<proteinExistence type="predicted"/>
<keyword evidence="1" id="KW-1133">Transmembrane helix</keyword>
<reference evidence="2 3" key="1">
    <citation type="submission" date="2024-05" db="EMBL/GenBank/DDBJ databases">
        <title>A draft genome resource for the thread blight pathogen Marasmius tenuissimus strain MS-2.</title>
        <authorList>
            <person name="Yulfo-Soto G.E."/>
            <person name="Baruah I.K."/>
            <person name="Amoako-Attah I."/>
            <person name="Bukari Y."/>
            <person name="Meinhardt L.W."/>
            <person name="Bailey B.A."/>
            <person name="Cohen S.P."/>
        </authorList>
    </citation>
    <scope>NUCLEOTIDE SEQUENCE [LARGE SCALE GENOMIC DNA]</scope>
    <source>
        <strain evidence="2 3">MS-2</strain>
    </source>
</reference>
<keyword evidence="1" id="KW-0812">Transmembrane</keyword>
<evidence type="ECO:0000313" key="3">
    <source>
        <dbReference type="Proteomes" id="UP001437256"/>
    </source>
</evidence>